<comment type="similarity">
    <text evidence="2 5">Belongs to the RxLR effector family.</text>
</comment>
<evidence type="ECO:0000313" key="7">
    <source>
        <dbReference type="Proteomes" id="UP000237271"/>
    </source>
</evidence>
<keyword evidence="7" id="KW-1185">Reference proteome</keyword>
<evidence type="ECO:0000256" key="2">
    <source>
        <dbReference type="ARBA" id="ARBA00010400"/>
    </source>
</evidence>
<proteinExistence type="inferred from homology"/>
<dbReference type="Proteomes" id="UP000237271">
    <property type="component" value="Unassembled WGS sequence"/>
</dbReference>
<comment type="function">
    <text evidence="5">Effector that suppresses plant defense responses during pathogen infection.</text>
</comment>
<evidence type="ECO:0000256" key="5">
    <source>
        <dbReference type="RuleBase" id="RU367124"/>
    </source>
</evidence>
<name>A0A2P4Y2M7_9STRA</name>
<keyword evidence="4 5" id="KW-0732">Signal</keyword>
<comment type="subcellular location">
    <subcellularLocation>
        <location evidence="1 5">Secreted</location>
    </subcellularLocation>
</comment>
<dbReference type="EMBL" id="NCKW01006374">
    <property type="protein sequence ID" value="POM72056.1"/>
    <property type="molecule type" value="Genomic_DNA"/>
</dbReference>
<comment type="caution">
    <text evidence="6">The sequence shown here is derived from an EMBL/GenBank/DDBJ whole genome shotgun (WGS) entry which is preliminary data.</text>
</comment>
<dbReference type="Pfam" id="PF16810">
    <property type="entry name" value="RXLR"/>
    <property type="match status" value="1"/>
</dbReference>
<gene>
    <name evidence="6" type="ORF">PHPALM_11314</name>
</gene>
<evidence type="ECO:0000256" key="1">
    <source>
        <dbReference type="ARBA" id="ARBA00004613"/>
    </source>
</evidence>
<evidence type="ECO:0000256" key="4">
    <source>
        <dbReference type="ARBA" id="ARBA00022729"/>
    </source>
</evidence>
<evidence type="ECO:0000256" key="3">
    <source>
        <dbReference type="ARBA" id="ARBA00022525"/>
    </source>
</evidence>
<protein>
    <recommendedName>
        <fullName evidence="5">RxLR effector protein</fullName>
    </recommendedName>
</protein>
<evidence type="ECO:0000313" key="6">
    <source>
        <dbReference type="EMBL" id="POM72056.1"/>
    </source>
</evidence>
<dbReference type="OrthoDB" id="131846at2759"/>
<reference evidence="6 7" key="1">
    <citation type="journal article" date="2017" name="Genome Biol. Evol.">
        <title>Phytophthora megakarya and P. palmivora, closely related causal agents of cacao black pod rot, underwent increases in genome sizes and gene numbers by different mechanisms.</title>
        <authorList>
            <person name="Ali S.S."/>
            <person name="Shao J."/>
            <person name="Lary D.J."/>
            <person name="Kronmiller B."/>
            <person name="Shen D."/>
            <person name="Strem M.D."/>
            <person name="Amoako-Attah I."/>
            <person name="Akrofi A.Y."/>
            <person name="Begoude B.A."/>
            <person name="Ten Hoopen G.M."/>
            <person name="Coulibaly K."/>
            <person name="Kebe B.I."/>
            <person name="Melnick R.L."/>
            <person name="Guiltinan M.J."/>
            <person name="Tyler B.M."/>
            <person name="Meinhardt L.W."/>
            <person name="Bailey B.A."/>
        </authorList>
    </citation>
    <scope>NUCLEOTIDE SEQUENCE [LARGE SCALE GENOMIC DNA]</scope>
    <source>
        <strain evidence="7">sbr112.9</strain>
    </source>
</reference>
<accession>A0A2P4Y2M7</accession>
<feature type="signal peptide" evidence="5">
    <location>
        <begin position="1"/>
        <end position="25"/>
    </location>
</feature>
<feature type="chain" id="PRO_5045010949" description="RxLR effector protein" evidence="5">
    <location>
        <begin position="26"/>
        <end position="134"/>
    </location>
</feature>
<comment type="domain">
    <text evidence="5">The RxLR-dEER motif acts to carry the protein into the host cell cytoplasm through binding to cell surface phosphatidylinositol-3-phosphate.</text>
</comment>
<organism evidence="6 7">
    <name type="scientific">Phytophthora palmivora</name>
    <dbReference type="NCBI Taxonomy" id="4796"/>
    <lineage>
        <taxon>Eukaryota</taxon>
        <taxon>Sar</taxon>
        <taxon>Stramenopiles</taxon>
        <taxon>Oomycota</taxon>
        <taxon>Peronosporomycetes</taxon>
        <taxon>Peronosporales</taxon>
        <taxon>Peronosporaceae</taxon>
        <taxon>Phytophthora</taxon>
    </lineage>
</organism>
<sequence>MRFSYLLVSAAIVAATHESVSVASAFDNTKVSQGIMPDSEVEVESLNPKRLRRSYKVDGDEGEEERGAWTGYDKKWIPRVKQWVEDGKLPSKLKAFYEKKSARGMDALRKRKYDLFNAEFLKKYPNGVNADGLK</sequence>
<dbReference type="AlphaFoldDB" id="A0A2P4Y2M7"/>
<dbReference type="InterPro" id="IPR031825">
    <property type="entry name" value="RXLR"/>
</dbReference>
<keyword evidence="3 5" id="KW-0964">Secreted</keyword>